<feature type="transmembrane region" description="Helical" evidence="11">
    <location>
        <begin position="233"/>
        <end position="258"/>
    </location>
</feature>
<dbReference type="InterPro" id="IPR047526">
    <property type="entry name" value="TNR19/27/EDAR"/>
</dbReference>
<dbReference type="CDD" id="cd13418">
    <property type="entry name" value="TNFRSF19"/>
    <property type="match status" value="1"/>
</dbReference>
<dbReference type="Proteomes" id="UP001221898">
    <property type="component" value="Unassembled WGS sequence"/>
</dbReference>
<keyword evidence="4 11" id="KW-1133">Transmembrane helix</keyword>
<dbReference type="PANTHER" id="PTHR12120:SF1">
    <property type="entry name" value="TUMOR NECROSIS FACTOR RECEPTOR SUPERFAMILY MEMBER 19"/>
    <property type="match status" value="1"/>
</dbReference>
<evidence type="ECO:0000256" key="10">
    <source>
        <dbReference type="SAM" id="MobiDB-lite"/>
    </source>
</evidence>
<feature type="repeat" description="TNFR-Cys" evidence="9">
    <location>
        <begin position="139"/>
        <end position="179"/>
    </location>
</feature>
<keyword evidence="15" id="KW-1185">Reference proteome</keyword>
<evidence type="ECO:0000256" key="2">
    <source>
        <dbReference type="ARBA" id="ARBA00022692"/>
    </source>
</evidence>
<dbReference type="PRINTS" id="PR01969">
    <property type="entry name" value="TNFACTORR19"/>
</dbReference>
<dbReference type="PROSITE" id="PS50050">
    <property type="entry name" value="TNFR_NGFR_2"/>
    <property type="match status" value="1"/>
</dbReference>
<evidence type="ECO:0000256" key="11">
    <source>
        <dbReference type="SAM" id="Phobius"/>
    </source>
</evidence>
<dbReference type="EMBL" id="JAINUG010000077">
    <property type="protein sequence ID" value="KAJ8400342.1"/>
    <property type="molecule type" value="Genomic_DNA"/>
</dbReference>
<evidence type="ECO:0000313" key="14">
    <source>
        <dbReference type="EMBL" id="KAJ8400342.1"/>
    </source>
</evidence>
<keyword evidence="5 11" id="KW-0472">Membrane</keyword>
<evidence type="ECO:0000256" key="1">
    <source>
        <dbReference type="ARBA" id="ARBA00004167"/>
    </source>
</evidence>
<evidence type="ECO:0000259" key="13">
    <source>
        <dbReference type="PROSITE" id="PS50050"/>
    </source>
</evidence>
<evidence type="ECO:0000256" key="12">
    <source>
        <dbReference type="SAM" id="SignalP"/>
    </source>
</evidence>
<protein>
    <recommendedName>
        <fullName evidence="13">TNFR-Cys domain-containing protein</fullName>
    </recommendedName>
</protein>
<feature type="domain" description="TNFR-Cys" evidence="13">
    <location>
        <begin position="139"/>
        <end position="179"/>
    </location>
</feature>
<feature type="compositionally biased region" description="Basic and acidic residues" evidence="10">
    <location>
        <begin position="384"/>
        <end position="402"/>
    </location>
</feature>
<dbReference type="InterPro" id="IPR022342">
    <property type="entry name" value="TNFR_19"/>
</dbReference>
<dbReference type="GO" id="GO:0005886">
    <property type="term" value="C:plasma membrane"/>
    <property type="evidence" value="ECO:0007669"/>
    <property type="project" value="TreeGrafter"/>
</dbReference>
<dbReference type="PROSITE" id="PS00652">
    <property type="entry name" value="TNFR_NGFR_1"/>
    <property type="match status" value="2"/>
</dbReference>
<dbReference type="GO" id="GO:0046330">
    <property type="term" value="P:positive regulation of JNK cascade"/>
    <property type="evidence" value="ECO:0007669"/>
    <property type="project" value="InterPro"/>
</dbReference>
<sequence>MPRWLALRLFALWHQSPLDQSQPDQSQSSGSWRSEKRTESTRSKQPRRSHRTTSFFLFSEPVWSRSPRMVWRSASDRLLKVLIMGSCLVVTAAEDPQECMEQEYRDRSGSCVACEQCDAGHELSKECGFGYGANARCIPCRTGRYKEDGGVQKCKPCLDCSLLNRLQKANCSTATNAMCGDCLPGFYRKTKLSGFQDMECIPCGNPPPPYEPHCSGRVNLVPLQSTVSSPRDVALAAVICSALASVLLALLILCVIYCKRQLLEKKPAALAQSQDGPYSGAELSCLDQRQVHELPHRACCHCHQHPGHTCGPALIPSLCCDEACTLSPSRDPSPFRSRGGLDDRLWNLMEDRVPGSLADRPCVDSAEMWALTRDSPQSASLDLWRCERDPTKRDTDRSRQEEEPPGPNLTLLGVQAACPADGPCDPDHSGSIESLRQPAPSPSQG</sequence>
<reference evidence="14" key="1">
    <citation type="journal article" date="2023" name="Science">
        <title>Genome structures resolve the early diversification of teleost fishes.</title>
        <authorList>
            <person name="Parey E."/>
            <person name="Louis A."/>
            <person name="Montfort J."/>
            <person name="Bouchez O."/>
            <person name="Roques C."/>
            <person name="Iampietro C."/>
            <person name="Lluch J."/>
            <person name="Castinel A."/>
            <person name="Donnadieu C."/>
            <person name="Desvignes T."/>
            <person name="Floi Bucao C."/>
            <person name="Jouanno E."/>
            <person name="Wen M."/>
            <person name="Mejri S."/>
            <person name="Dirks R."/>
            <person name="Jansen H."/>
            <person name="Henkel C."/>
            <person name="Chen W.J."/>
            <person name="Zahm M."/>
            <person name="Cabau C."/>
            <person name="Klopp C."/>
            <person name="Thompson A.W."/>
            <person name="Robinson-Rechavi M."/>
            <person name="Braasch I."/>
            <person name="Lecointre G."/>
            <person name="Bobe J."/>
            <person name="Postlethwait J.H."/>
            <person name="Berthelot C."/>
            <person name="Roest Crollius H."/>
            <person name="Guiguen Y."/>
        </authorList>
    </citation>
    <scope>NUCLEOTIDE SEQUENCE</scope>
    <source>
        <strain evidence="14">NC1722</strain>
    </source>
</reference>
<feature type="chain" id="PRO_5041991231" description="TNFR-Cys domain-containing protein" evidence="12">
    <location>
        <begin position="22"/>
        <end position="445"/>
    </location>
</feature>
<dbReference type="InterPro" id="IPR001368">
    <property type="entry name" value="TNFR/NGFR_Cys_rich_reg"/>
</dbReference>
<evidence type="ECO:0000313" key="15">
    <source>
        <dbReference type="Proteomes" id="UP001221898"/>
    </source>
</evidence>
<name>A0AAD7SDK9_9TELE</name>
<dbReference type="PANTHER" id="PTHR12120">
    <property type="entry name" value="TNFR-CYS DOMAIN-CONTAINING PROTEIN"/>
    <property type="match status" value="1"/>
</dbReference>
<keyword evidence="7" id="KW-0675">Receptor</keyword>
<evidence type="ECO:0000256" key="4">
    <source>
        <dbReference type="ARBA" id="ARBA00022989"/>
    </source>
</evidence>
<comment type="subcellular location">
    <subcellularLocation>
        <location evidence="1">Membrane</location>
        <topology evidence="1">Single-pass membrane protein</topology>
    </subcellularLocation>
</comment>
<feature type="compositionally biased region" description="Basic and acidic residues" evidence="10">
    <location>
        <begin position="33"/>
        <end position="42"/>
    </location>
</feature>
<comment type="caution">
    <text evidence="14">The sequence shown here is derived from an EMBL/GenBank/DDBJ whole genome shotgun (WGS) entry which is preliminary data.</text>
</comment>
<keyword evidence="12" id="KW-0732">Signal</keyword>
<feature type="signal peptide" evidence="12">
    <location>
        <begin position="1"/>
        <end position="21"/>
    </location>
</feature>
<evidence type="ECO:0000256" key="3">
    <source>
        <dbReference type="ARBA" id="ARBA00022737"/>
    </source>
</evidence>
<dbReference type="Gene3D" id="2.10.50.10">
    <property type="entry name" value="Tumor Necrosis Factor Receptor, subunit A, domain 2"/>
    <property type="match status" value="1"/>
</dbReference>
<keyword evidence="3" id="KW-0677">Repeat</keyword>
<feature type="region of interest" description="Disordered" evidence="10">
    <location>
        <begin position="381"/>
        <end position="445"/>
    </location>
</feature>
<evidence type="ECO:0000256" key="7">
    <source>
        <dbReference type="ARBA" id="ARBA00023170"/>
    </source>
</evidence>
<dbReference type="AlphaFoldDB" id="A0AAD7SDK9"/>
<dbReference type="InterPro" id="IPR034047">
    <property type="entry name" value="TNFRSF19_N"/>
</dbReference>
<keyword evidence="8" id="KW-0325">Glycoprotein</keyword>
<evidence type="ECO:0000256" key="5">
    <source>
        <dbReference type="ARBA" id="ARBA00023136"/>
    </source>
</evidence>
<proteinExistence type="predicted"/>
<feature type="region of interest" description="Disordered" evidence="10">
    <location>
        <begin position="18"/>
        <end position="48"/>
    </location>
</feature>
<keyword evidence="6" id="KW-1015">Disulfide bond</keyword>
<dbReference type="GO" id="GO:0038023">
    <property type="term" value="F:signaling receptor activity"/>
    <property type="evidence" value="ECO:0007669"/>
    <property type="project" value="InterPro"/>
</dbReference>
<evidence type="ECO:0000256" key="6">
    <source>
        <dbReference type="ARBA" id="ARBA00023157"/>
    </source>
</evidence>
<gene>
    <name evidence="14" type="ORF">AAFF_G00397250</name>
</gene>
<organism evidence="14 15">
    <name type="scientific">Aldrovandia affinis</name>
    <dbReference type="NCBI Taxonomy" id="143900"/>
    <lineage>
        <taxon>Eukaryota</taxon>
        <taxon>Metazoa</taxon>
        <taxon>Chordata</taxon>
        <taxon>Craniata</taxon>
        <taxon>Vertebrata</taxon>
        <taxon>Euteleostomi</taxon>
        <taxon>Actinopterygii</taxon>
        <taxon>Neopterygii</taxon>
        <taxon>Teleostei</taxon>
        <taxon>Notacanthiformes</taxon>
        <taxon>Halosauridae</taxon>
        <taxon>Aldrovandia</taxon>
    </lineage>
</organism>
<feature type="compositionally biased region" description="Low complexity" evidence="10">
    <location>
        <begin position="18"/>
        <end position="29"/>
    </location>
</feature>
<comment type="caution">
    <text evidence="9">Lacks conserved residue(s) required for the propagation of feature annotation.</text>
</comment>
<dbReference type="GO" id="GO:0043123">
    <property type="term" value="P:positive regulation of canonical NF-kappaB signal transduction"/>
    <property type="evidence" value="ECO:0007669"/>
    <property type="project" value="InterPro"/>
</dbReference>
<accession>A0AAD7SDK9</accession>
<evidence type="ECO:0000256" key="9">
    <source>
        <dbReference type="PROSITE-ProRule" id="PRU00206"/>
    </source>
</evidence>
<evidence type="ECO:0000256" key="8">
    <source>
        <dbReference type="ARBA" id="ARBA00023180"/>
    </source>
</evidence>
<keyword evidence="2 11" id="KW-0812">Transmembrane</keyword>